<reference evidence="2" key="1">
    <citation type="journal article" date="2020" name="Nat. Genet.">
        <title>Genomic diversifications of five Gossypium allopolyploid species and their impact on cotton improvement.</title>
        <authorList>
            <person name="Chen Z.J."/>
            <person name="Sreedasyam A."/>
            <person name="Ando A."/>
            <person name="Song Q."/>
            <person name="De Santiago L.M."/>
            <person name="Hulse-Kemp A.M."/>
            <person name="Ding M."/>
            <person name="Ye W."/>
            <person name="Kirkbride R.C."/>
            <person name="Jenkins J."/>
            <person name="Plott C."/>
            <person name="Lovell J."/>
            <person name="Lin Y.M."/>
            <person name="Vaughn R."/>
            <person name="Liu B."/>
            <person name="Simpson S."/>
            <person name="Scheffler B.E."/>
            <person name="Wen L."/>
            <person name="Saski C.A."/>
            <person name="Grover C.E."/>
            <person name="Hu G."/>
            <person name="Conover J.L."/>
            <person name="Carlson J.W."/>
            <person name="Shu S."/>
            <person name="Boston L.B."/>
            <person name="Williams M."/>
            <person name="Peterson D.G."/>
            <person name="McGee K."/>
            <person name="Jones D.C."/>
            <person name="Wendel J.F."/>
            <person name="Stelly D.M."/>
            <person name="Grimwood J."/>
            <person name="Schmutz J."/>
        </authorList>
    </citation>
    <scope>NUCLEOTIDE SEQUENCE [LARGE SCALE GENOMIC DNA]</scope>
    <source>
        <strain evidence="2">cv. 3-79</strain>
    </source>
</reference>
<accession>A0A5J5NC52</accession>
<dbReference type="Gene3D" id="1.10.730.10">
    <property type="entry name" value="Isoleucyl-tRNA Synthetase, Domain 1"/>
    <property type="match status" value="1"/>
</dbReference>
<name>A0A5J5NC52_GOSBA</name>
<evidence type="ECO:0000313" key="2">
    <source>
        <dbReference type="Proteomes" id="UP000327439"/>
    </source>
</evidence>
<sequence length="108" mass="12507">MLLIHLILSRSLALMPCDSLLLWELLVRFVLYYRQHDLNLSTERLTANKAFTNQLWNAGKFVLQVLPNRDNVSSWQNIEACKLCVPTGKTHTQTINSRKIVFVRGRNP</sequence>
<evidence type="ECO:0000313" key="1">
    <source>
        <dbReference type="EMBL" id="KAB1669973.1"/>
    </source>
</evidence>
<keyword evidence="2" id="KW-1185">Reference proteome</keyword>
<dbReference type="Proteomes" id="UP000327439">
    <property type="component" value="Unassembled WGS sequence"/>
</dbReference>
<gene>
    <name evidence="1" type="ORF">ES319_1Z210500v1</name>
</gene>
<dbReference type="AlphaFoldDB" id="A0A5J5NC52"/>
<protein>
    <submittedName>
        <fullName evidence="1">Uncharacterized protein</fullName>
    </submittedName>
</protein>
<proteinExistence type="predicted"/>
<dbReference type="EMBL" id="ML706776">
    <property type="protein sequence ID" value="KAB1669973.1"/>
    <property type="molecule type" value="Genomic_DNA"/>
</dbReference>
<organism evidence="1 2">
    <name type="scientific">Gossypium barbadense</name>
    <name type="common">Sea Island cotton</name>
    <name type="synonym">Hibiscus barbadensis</name>
    <dbReference type="NCBI Taxonomy" id="3634"/>
    <lineage>
        <taxon>Eukaryota</taxon>
        <taxon>Viridiplantae</taxon>
        <taxon>Streptophyta</taxon>
        <taxon>Embryophyta</taxon>
        <taxon>Tracheophyta</taxon>
        <taxon>Spermatophyta</taxon>
        <taxon>Magnoliopsida</taxon>
        <taxon>eudicotyledons</taxon>
        <taxon>Gunneridae</taxon>
        <taxon>Pentapetalae</taxon>
        <taxon>rosids</taxon>
        <taxon>malvids</taxon>
        <taxon>Malvales</taxon>
        <taxon>Malvaceae</taxon>
        <taxon>Malvoideae</taxon>
        <taxon>Gossypium</taxon>
    </lineage>
</organism>